<feature type="region of interest" description="Disordered" evidence="1">
    <location>
        <begin position="1"/>
        <end position="20"/>
    </location>
</feature>
<comment type="caution">
    <text evidence="2">The sequence shown here is derived from an EMBL/GenBank/DDBJ whole genome shotgun (WGS) entry which is preliminary data.</text>
</comment>
<organism evidence="2">
    <name type="scientific">Sesamum radiatum</name>
    <name type="common">Black benniseed</name>
    <dbReference type="NCBI Taxonomy" id="300843"/>
    <lineage>
        <taxon>Eukaryota</taxon>
        <taxon>Viridiplantae</taxon>
        <taxon>Streptophyta</taxon>
        <taxon>Embryophyta</taxon>
        <taxon>Tracheophyta</taxon>
        <taxon>Spermatophyta</taxon>
        <taxon>Magnoliopsida</taxon>
        <taxon>eudicotyledons</taxon>
        <taxon>Gunneridae</taxon>
        <taxon>Pentapetalae</taxon>
        <taxon>asterids</taxon>
        <taxon>lamiids</taxon>
        <taxon>Lamiales</taxon>
        <taxon>Pedaliaceae</taxon>
        <taxon>Sesamum</taxon>
    </lineage>
</organism>
<proteinExistence type="predicted"/>
<sequence>MEGKSRRENHSEDEETPLRKDDQFVRLTRVDVQRMIDEASRKAIVEYERRNIIPAAKEGMKRQLFQGKEVQEEQGV</sequence>
<dbReference type="EMBL" id="JACGWJ010000012">
    <property type="protein sequence ID" value="KAL0386280.1"/>
    <property type="molecule type" value="Genomic_DNA"/>
</dbReference>
<name>A0AAW2S2F6_SESRA</name>
<reference evidence="2" key="1">
    <citation type="submission" date="2020-06" db="EMBL/GenBank/DDBJ databases">
        <authorList>
            <person name="Li T."/>
            <person name="Hu X."/>
            <person name="Zhang T."/>
            <person name="Song X."/>
            <person name="Zhang H."/>
            <person name="Dai N."/>
            <person name="Sheng W."/>
            <person name="Hou X."/>
            <person name="Wei L."/>
        </authorList>
    </citation>
    <scope>NUCLEOTIDE SEQUENCE</scope>
    <source>
        <strain evidence="2">G02</strain>
        <tissue evidence="2">Leaf</tissue>
    </source>
</reference>
<dbReference type="AlphaFoldDB" id="A0AAW2S2F6"/>
<accession>A0AAW2S2F6</accession>
<gene>
    <name evidence="2" type="ORF">Sradi_3022300</name>
</gene>
<evidence type="ECO:0000256" key="1">
    <source>
        <dbReference type="SAM" id="MobiDB-lite"/>
    </source>
</evidence>
<evidence type="ECO:0000313" key="2">
    <source>
        <dbReference type="EMBL" id="KAL0386280.1"/>
    </source>
</evidence>
<protein>
    <submittedName>
        <fullName evidence="2">Uncharacterized protein</fullName>
    </submittedName>
</protein>
<reference evidence="2" key="2">
    <citation type="journal article" date="2024" name="Plant">
        <title>Genomic evolution and insights into agronomic trait innovations of Sesamum species.</title>
        <authorList>
            <person name="Miao H."/>
            <person name="Wang L."/>
            <person name="Qu L."/>
            <person name="Liu H."/>
            <person name="Sun Y."/>
            <person name="Le M."/>
            <person name="Wang Q."/>
            <person name="Wei S."/>
            <person name="Zheng Y."/>
            <person name="Lin W."/>
            <person name="Duan Y."/>
            <person name="Cao H."/>
            <person name="Xiong S."/>
            <person name="Wang X."/>
            <person name="Wei L."/>
            <person name="Li C."/>
            <person name="Ma Q."/>
            <person name="Ju M."/>
            <person name="Zhao R."/>
            <person name="Li G."/>
            <person name="Mu C."/>
            <person name="Tian Q."/>
            <person name="Mei H."/>
            <person name="Zhang T."/>
            <person name="Gao T."/>
            <person name="Zhang H."/>
        </authorList>
    </citation>
    <scope>NUCLEOTIDE SEQUENCE</scope>
    <source>
        <strain evidence="2">G02</strain>
    </source>
</reference>